<sequence length="55" mass="7023">MEVFVFLFQFFYLHELGYPCSWCPFQCFTYWVVYSRVQCWNCSVYKIFYLRIHHF</sequence>
<feature type="signal peptide" evidence="1">
    <location>
        <begin position="1"/>
        <end position="22"/>
    </location>
</feature>
<accession>A0A0L8G6D7</accession>
<dbReference type="AlphaFoldDB" id="A0A0L8G6D7"/>
<reference evidence="2" key="1">
    <citation type="submission" date="2015-07" db="EMBL/GenBank/DDBJ databases">
        <title>MeaNS - Measles Nucleotide Surveillance Program.</title>
        <authorList>
            <person name="Tran T."/>
            <person name="Druce J."/>
        </authorList>
    </citation>
    <scope>NUCLEOTIDE SEQUENCE</scope>
    <source>
        <strain evidence="2">UCB-OBI-ISO-001</strain>
        <tissue evidence="2">Gonad</tissue>
    </source>
</reference>
<evidence type="ECO:0000256" key="1">
    <source>
        <dbReference type="SAM" id="SignalP"/>
    </source>
</evidence>
<keyword evidence="1" id="KW-0732">Signal</keyword>
<evidence type="ECO:0008006" key="3">
    <source>
        <dbReference type="Google" id="ProtNLM"/>
    </source>
</evidence>
<feature type="chain" id="PRO_5005582909" description="Phorbol-ester/DAG-type domain-containing protein" evidence="1">
    <location>
        <begin position="23"/>
        <end position="55"/>
    </location>
</feature>
<dbReference type="EMBL" id="KQ423590">
    <property type="protein sequence ID" value="KOF72601.1"/>
    <property type="molecule type" value="Genomic_DNA"/>
</dbReference>
<protein>
    <recommendedName>
        <fullName evidence="3">Phorbol-ester/DAG-type domain-containing protein</fullName>
    </recommendedName>
</protein>
<organism evidence="2">
    <name type="scientific">Octopus bimaculoides</name>
    <name type="common">California two-spotted octopus</name>
    <dbReference type="NCBI Taxonomy" id="37653"/>
    <lineage>
        <taxon>Eukaryota</taxon>
        <taxon>Metazoa</taxon>
        <taxon>Spiralia</taxon>
        <taxon>Lophotrochozoa</taxon>
        <taxon>Mollusca</taxon>
        <taxon>Cephalopoda</taxon>
        <taxon>Coleoidea</taxon>
        <taxon>Octopodiformes</taxon>
        <taxon>Octopoda</taxon>
        <taxon>Incirrata</taxon>
        <taxon>Octopodidae</taxon>
        <taxon>Octopus</taxon>
    </lineage>
</organism>
<gene>
    <name evidence="2" type="ORF">OCBIM_22039227mg</name>
</gene>
<evidence type="ECO:0000313" key="2">
    <source>
        <dbReference type="EMBL" id="KOF72601.1"/>
    </source>
</evidence>
<name>A0A0L8G6D7_OCTBM</name>
<proteinExistence type="predicted"/>